<dbReference type="EMBL" id="JAAKFY010000014">
    <property type="protein sequence ID" value="KAF3846951.1"/>
    <property type="molecule type" value="Genomic_DNA"/>
</dbReference>
<organism evidence="1 2">
    <name type="scientific">Dissostichus mawsoni</name>
    <name type="common">Antarctic cod</name>
    <dbReference type="NCBI Taxonomy" id="36200"/>
    <lineage>
        <taxon>Eukaryota</taxon>
        <taxon>Metazoa</taxon>
        <taxon>Chordata</taxon>
        <taxon>Craniata</taxon>
        <taxon>Vertebrata</taxon>
        <taxon>Euteleostomi</taxon>
        <taxon>Actinopterygii</taxon>
        <taxon>Neopterygii</taxon>
        <taxon>Teleostei</taxon>
        <taxon>Neoteleostei</taxon>
        <taxon>Acanthomorphata</taxon>
        <taxon>Eupercaria</taxon>
        <taxon>Perciformes</taxon>
        <taxon>Notothenioidei</taxon>
        <taxon>Nototheniidae</taxon>
        <taxon>Dissostichus</taxon>
    </lineage>
</organism>
<evidence type="ECO:0000313" key="2">
    <source>
        <dbReference type="Proteomes" id="UP000518266"/>
    </source>
</evidence>
<name>A0A7J5YD68_DISMA</name>
<proteinExistence type="predicted"/>
<evidence type="ECO:0000313" key="1">
    <source>
        <dbReference type="EMBL" id="KAF3846951.1"/>
    </source>
</evidence>
<dbReference type="Proteomes" id="UP000518266">
    <property type="component" value="Unassembled WGS sequence"/>
</dbReference>
<accession>A0A7J5YD68</accession>
<gene>
    <name evidence="1" type="ORF">F7725_004029</name>
</gene>
<reference evidence="1 2" key="1">
    <citation type="submission" date="2020-03" db="EMBL/GenBank/DDBJ databases">
        <title>Dissostichus mawsoni Genome sequencing and assembly.</title>
        <authorList>
            <person name="Park H."/>
        </authorList>
    </citation>
    <scope>NUCLEOTIDE SEQUENCE [LARGE SCALE GENOMIC DNA]</scope>
    <source>
        <strain evidence="1">DM0001</strain>
        <tissue evidence="1">Muscle</tissue>
    </source>
</reference>
<protein>
    <submittedName>
        <fullName evidence="1">Uncharacterized protein</fullName>
    </submittedName>
</protein>
<dbReference type="AlphaFoldDB" id="A0A7J5YD68"/>
<keyword evidence="2" id="KW-1185">Reference proteome</keyword>
<comment type="caution">
    <text evidence="1">The sequence shown here is derived from an EMBL/GenBank/DDBJ whole genome shotgun (WGS) entry which is preliminary data.</text>
</comment>
<sequence length="63" mass="7181">MSTPCQITIYYCLKLQFFVSDHQCFHFTTSHFTAMSPGHASKKSLVEICKEHKERGTGDLEGK</sequence>